<protein>
    <submittedName>
        <fullName evidence="2">Uncharacterized protein</fullName>
    </submittedName>
</protein>
<comment type="caution">
    <text evidence="2">The sequence shown here is derived from an EMBL/GenBank/DDBJ whole genome shotgun (WGS) entry which is preliminary data.</text>
</comment>
<name>A0A314ZIH4_PRUYE</name>
<accession>A0A314ZIH4</accession>
<dbReference type="AlphaFoldDB" id="A0A314ZIH4"/>
<feature type="compositionally biased region" description="Polar residues" evidence="1">
    <location>
        <begin position="41"/>
        <end position="57"/>
    </location>
</feature>
<evidence type="ECO:0000313" key="3">
    <source>
        <dbReference type="Proteomes" id="UP000250321"/>
    </source>
</evidence>
<dbReference type="EMBL" id="PJQY01000081">
    <property type="protein sequence ID" value="PQQ19119.1"/>
    <property type="molecule type" value="Genomic_DNA"/>
</dbReference>
<sequence length="104" mass="11520">MDEANSIQTRDEANSHSIPMMMEVNQGAEEGFASNQPPPMTESTPAVVTSQEQTSAADQLPPLPSQKKRKPIRKPSEGAWFKPKGPNFCQGPIWKYYRSWGSGI</sequence>
<gene>
    <name evidence="2" type="ORF">Pyn_03344</name>
</gene>
<evidence type="ECO:0000313" key="2">
    <source>
        <dbReference type="EMBL" id="PQQ19119.1"/>
    </source>
</evidence>
<proteinExistence type="predicted"/>
<keyword evidence="3" id="KW-1185">Reference proteome</keyword>
<evidence type="ECO:0000256" key="1">
    <source>
        <dbReference type="SAM" id="MobiDB-lite"/>
    </source>
</evidence>
<dbReference type="Proteomes" id="UP000250321">
    <property type="component" value="Unassembled WGS sequence"/>
</dbReference>
<feature type="region of interest" description="Disordered" evidence="1">
    <location>
        <begin position="1"/>
        <end position="84"/>
    </location>
</feature>
<reference evidence="2 3" key="1">
    <citation type="submission" date="2018-02" db="EMBL/GenBank/DDBJ databases">
        <title>Draft genome of wild Prunus yedoensis var. nudiflora.</title>
        <authorList>
            <person name="Baek S."/>
            <person name="Kim J.-H."/>
            <person name="Choi K."/>
            <person name="Kim G.-B."/>
            <person name="Cho A."/>
            <person name="Jang H."/>
            <person name="Shin C.-H."/>
            <person name="Yu H.-J."/>
            <person name="Mun J.-H."/>
        </authorList>
    </citation>
    <scope>NUCLEOTIDE SEQUENCE [LARGE SCALE GENOMIC DNA]</scope>
    <source>
        <strain evidence="3">cv. Jeju island</strain>
        <tissue evidence="2">Leaf</tissue>
    </source>
</reference>
<organism evidence="2 3">
    <name type="scientific">Prunus yedoensis var. nudiflora</name>
    <dbReference type="NCBI Taxonomy" id="2094558"/>
    <lineage>
        <taxon>Eukaryota</taxon>
        <taxon>Viridiplantae</taxon>
        <taxon>Streptophyta</taxon>
        <taxon>Embryophyta</taxon>
        <taxon>Tracheophyta</taxon>
        <taxon>Spermatophyta</taxon>
        <taxon>Magnoliopsida</taxon>
        <taxon>eudicotyledons</taxon>
        <taxon>Gunneridae</taxon>
        <taxon>Pentapetalae</taxon>
        <taxon>rosids</taxon>
        <taxon>fabids</taxon>
        <taxon>Rosales</taxon>
        <taxon>Rosaceae</taxon>
        <taxon>Amygdaloideae</taxon>
        <taxon>Amygdaleae</taxon>
        <taxon>Prunus</taxon>
    </lineage>
</organism>